<protein>
    <submittedName>
        <fullName evidence="1">Uncharacterized protein</fullName>
    </submittedName>
</protein>
<comment type="caution">
    <text evidence="1">The sequence shown here is derived from an EMBL/GenBank/DDBJ whole genome shotgun (WGS) entry which is preliminary data.</text>
</comment>
<dbReference type="AlphaFoldDB" id="A0A246EIU2"/>
<organism evidence="1 2">
    <name type="scientific">Fusobacterium nucleatum subsp. polymorphum</name>
    <name type="common">Fusobacterium polymorphum</name>
    <dbReference type="NCBI Taxonomy" id="76857"/>
    <lineage>
        <taxon>Bacteria</taxon>
        <taxon>Fusobacteriati</taxon>
        <taxon>Fusobacteriota</taxon>
        <taxon>Fusobacteriia</taxon>
        <taxon>Fusobacteriales</taxon>
        <taxon>Fusobacteriaceae</taxon>
        <taxon>Fusobacterium</taxon>
    </lineage>
</organism>
<gene>
    <name evidence="1" type="ORF">CA839_11875</name>
</gene>
<reference evidence="1 2" key="1">
    <citation type="submission" date="2017-05" db="EMBL/GenBank/DDBJ databases">
        <title>Genome sequencing of Fusobacterium nucleatum subsp. polymorphum KCOM 1001 (=ChDC F119).</title>
        <authorList>
            <person name="Kook J.-K."/>
            <person name="Park S.-N."/>
            <person name="Lim Y.K."/>
            <person name="Roh H."/>
        </authorList>
    </citation>
    <scope>NUCLEOTIDE SEQUENCE [LARGE SCALE GENOMIC DNA]</scope>
    <source>
        <strain evidence="1 2">KCOM 1001</strain>
    </source>
</reference>
<dbReference type="RefSeq" id="WP_088389483.1">
    <property type="nucleotide sequence ID" value="NZ_CP077110.1"/>
</dbReference>
<evidence type="ECO:0000313" key="2">
    <source>
        <dbReference type="Proteomes" id="UP000197470"/>
    </source>
</evidence>
<dbReference type="EMBL" id="NHRT01000001">
    <property type="protein sequence ID" value="OWP26490.1"/>
    <property type="molecule type" value="Genomic_DNA"/>
</dbReference>
<sequence length="149" mass="18044">MKEFQNITIDKIKKLTFSEPYNIVCINYNEEKGINIFTEKDTKEYLEKDVASFLEIKQVKDRIEDMYRIYIFNENFMKTIFNLGNGEYRFNKVFNTDFKNEHIKYIYSRVPENIKGSKKYKKLKVRVGILKDVENEREIIQYIGYTEEV</sequence>
<evidence type="ECO:0000313" key="1">
    <source>
        <dbReference type="EMBL" id="OWP26490.1"/>
    </source>
</evidence>
<proteinExistence type="predicted"/>
<name>A0A246EIU2_FUSNP</name>
<dbReference type="Proteomes" id="UP000197470">
    <property type="component" value="Unassembled WGS sequence"/>
</dbReference>
<accession>A0A246EIU2</accession>